<keyword evidence="2 5" id="KW-0812">Transmembrane</keyword>
<dbReference type="InterPro" id="IPR028746">
    <property type="entry name" value="CatSper1"/>
</dbReference>
<evidence type="ECO:0000313" key="7">
    <source>
        <dbReference type="EMBL" id="QFU16874.1"/>
    </source>
</evidence>
<evidence type="ECO:0000259" key="6">
    <source>
        <dbReference type="Pfam" id="PF00520"/>
    </source>
</evidence>
<reference evidence="7 8" key="1">
    <citation type="submission" date="2019-10" db="EMBL/GenBank/DDBJ databases">
        <title>Isolation, Identification of Microvirga thermotolerans HR1, a novel thermophilic bacterium and Comparative Genomics of the genus Microvirga.</title>
        <authorList>
            <person name="Li J."/>
            <person name="Zhang W."/>
            <person name="Lin M."/>
            <person name="Wang J."/>
        </authorList>
    </citation>
    <scope>NUCLEOTIDE SEQUENCE [LARGE SCALE GENOMIC DNA]</scope>
    <source>
        <strain evidence="7 8">HR1</strain>
    </source>
</reference>
<name>A0A5P9K3M0_9HYPH</name>
<evidence type="ECO:0000256" key="3">
    <source>
        <dbReference type="ARBA" id="ARBA00022989"/>
    </source>
</evidence>
<feature type="transmembrane region" description="Helical" evidence="5">
    <location>
        <begin position="193"/>
        <end position="218"/>
    </location>
</feature>
<feature type="domain" description="Ion transport" evidence="6">
    <location>
        <begin position="12"/>
        <end position="224"/>
    </location>
</feature>
<dbReference type="SUPFAM" id="SSF81324">
    <property type="entry name" value="Voltage-gated potassium channels"/>
    <property type="match status" value="1"/>
</dbReference>
<keyword evidence="4 5" id="KW-0472">Membrane</keyword>
<gene>
    <name evidence="7" type="ORF">GDR74_11910</name>
</gene>
<dbReference type="KEGG" id="mico:GDR74_11910"/>
<dbReference type="RefSeq" id="WP_152586511.1">
    <property type="nucleotide sequence ID" value="NZ_CP045423.1"/>
</dbReference>
<protein>
    <submittedName>
        <fullName evidence="7">Ion transporter</fullName>
    </submittedName>
</protein>
<dbReference type="PANTHER" id="PTHR47193:SF1">
    <property type="entry name" value="CATION CHANNEL SPERM-ASSOCIATED PROTEIN 1"/>
    <property type="match status" value="1"/>
</dbReference>
<comment type="subcellular location">
    <subcellularLocation>
        <location evidence="1">Membrane</location>
        <topology evidence="1">Multi-pass membrane protein</topology>
    </subcellularLocation>
</comment>
<proteinExistence type="predicted"/>
<dbReference type="GO" id="GO:0005227">
    <property type="term" value="F:calcium-activated cation channel activity"/>
    <property type="evidence" value="ECO:0007669"/>
    <property type="project" value="InterPro"/>
</dbReference>
<evidence type="ECO:0000256" key="4">
    <source>
        <dbReference type="ARBA" id="ARBA00023136"/>
    </source>
</evidence>
<keyword evidence="8" id="KW-1185">Reference proteome</keyword>
<organism evidence="7 8">
    <name type="scientific">Microvirga thermotolerans</name>
    <dbReference type="NCBI Taxonomy" id="2651334"/>
    <lineage>
        <taxon>Bacteria</taxon>
        <taxon>Pseudomonadati</taxon>
        <taxon>Pseudomonadota</taxon>
        <taxon>Alphaproteobacteria</taxon>
        <taxon>Hyphomicrobiales</taxon>
        <taxon>Methylobacteriaceae</taxon>
        <taxon>Microvirga</taxon>
    </lineage>
</organism>
<feature type="transmembrane region" description="Helical" evidence="5">
    <location>
        <begin position="118"/>
        <end position="145"/>
    </location>
</feature>
<sequence length="261" mass="28127">MLERLLKDPRTERVLLTLIILNAITLGLETSPSAMAALGPVLIAIDRIILAVFVLELAARLAVRRLSFFRDPWSVFDLAVVGIALIPATGSLSVLRALRVLRVLRLITAVPSLQRVVGGLVSALPGMGSITLLLALILYVFAVMATKLFGQTNPEQFGSLGATAYTLFQVMTFDDWSGGIVKPLAEQHPYAIAFFLIFILLSTFMALNLFIGVIVNAIDAETAEDAPKLTHPSGVDERLVAEITALRAEIAELKGHLSKAA</sequence>
<feature type="transmembrane region" description="Helical" evidence="5">
    <location>
        <begin position="75"/>
        <end position="98"/>
    </location>
</feature>
<evidence type="ECO:0000256" key="1">
    <source>
        <dbReference type="ARBA" id="ARBA00004141"/>
    </source>
</evidence>
<keyword evidence="3 5" id="KW-1133">Transmembrane helix</keyword>
<evidence type="ECO:0000313" key="8">
    <source>
        <dbReference type="Proteomes" id="UP000325614"/>
    </source>
</evidence>
<dbReference type="GO" id="GO:0036128">
    <property type="term" value="C:CatSper complex"/>
    <property type="evidence" value="ECO:0007669"/>
    <property type="project" value="InterPro"/>
</dbReference>
<dbReference type="Proteomes" id="UP000325614">
    <property type="component" value="Chromosome"/>
</dbReference>
<evidence type="ECO:0000256" key="5">
    <source>
        <dbReference type="SAM" id="Phobius"/>
    </source>
</evidence>
<dbReference type="InterPro" id="IPR005821">
    <property type="entry name" value="Ion_trans_dom"/>
</dbReference>
<dbReference type="EMBL" id="CP045423">
    <property type="protein sequence ID" value="QFU16874.1"/>
    <property type="molecule type" value="Genomic_DNA"/>
</dbReference>
<dbReference type="InterPro" id="IPR027359">
    <property type="entry name" value="Volt_channel_dom_sf"/>
</dbReference>
<dbReference type="PANTHER" id="PTHR47193">
    <property type="entry name" value="CATION CHANNEL SPERM-ASSOCIATED PROTEIN 1"/>
    <property type="match status" value="1"/>
</dbReference>
<dbReference type="Gene3D" id="1.10.287.70">
    <property type="match status" value="1"/>
</dbReference>
<dbReference type="GO" id="GO:0005245">
    <property type="term" value="F:voltage-gated calcium channel activity"/>
    <property type="evidence" value="ECO:0007669"/>
    <property type="project" value="TreeGrafter"/>
</dbReference>
<accession>A0A5P9K3M0</accession>
<dbReference type="AlphaFoldDB" id="A0A5P9K3M0"/>
<dbReference type="Pfam" id="PF00520">
    <property type="entry name" value="Ion_trans"/>
    <property type="match status" value="1"/>
</dbReference>
<evidence type="ECO:0000256" key="2">
    <source>
        <dbReference type="ARBA" id="ARBA00022692"/>
    </source>
</evidence>
<dbReference type="Gene3D" id="1.20.120.350">
    <property type="entry name" value="Voltage-gated potassium channels. Chain C"/>
    <property type="match status" value="1"/>
</dbReference>
<feature type="transmembrane region" description="Helical" evidence="5">
    <location>
        <begin position="34"/>
        <end position="63"/>
    </location>
</feature>